<keyword evidence="2" id="KW-1185">Reference proteome</keyword>
<comment type="caution">
    <text evidence="1">The sequence shown here is derived from an EMBL/GenBank/DDBJ whole genome shotgun (WGS) entry which is preliminary data.</text>
</comment>
<gene>
    <name evidence="1" type="ORF">LECACI_7A006616</name>
</gene>
<dbReference type="Proteomes" id="UP001296104">
    <property type="component" value="Unassembled WGS sequence"/>
</dbReference>
<name>A0AAI8Z2Y4_9PEZI</name>
<reference evidence="1" key="1">
    <citation type="submission" date="2023-11" db="EMBL/GenBank/DDBJ databases">
        <authorList>
            <person name="Alioto T."/>
            <person name="Alioto T."/>
            <person name="Gomez Garrido J."/>
        </authorList>
    </citation>
    <scope>NUCLEOTIDE SEQUENCE</scope>
</reference>
<evidence type="ECO:0000313" key="2">
    <source>
        <dbReference type="Proteomes" id="UP001296104"/>
    </source>
</evidence>
<proteinExistence type="predicted"/>
<evidence type="ECO:0000313" key="1">
    <source>
        <dbReference type="EMBL" id="CAK4031458.1"/>
    </source>
</evidence>
<organism evidence="1 2">
    <name type="scientific">Lecanosticta acicola</name>
    <dbReference type="NCBI Taxonomy" id="111012"/>
    <lineage>
        <taxon>Eukaryota</taxon>
        <taxon>Fungi</taxon>
        <taxon>Dikarya</taxon>
        <taxon>Ascomycota</taxon>
        <taxon>Pezizomycotina</taxon>
        <taxon>Dothideomycetes</taxon>
        <taxon>Dothideomycetidae</taxon>
        <taxon>Mycosphaerellales</taxon>
        <taxon>Mycosphaerellaceae</taxon>
        <taxon>Lecanosticta</taxon>
    </lineage>
</organism>
<sequence>MQRHLNCLKRQAIEATQPAAYNMAFGDHKGLPPLVRDYEQILDAIDVYCYPKTGALHRLAHDIDGVFAPYTTTHDSTQGYRKYLNNLDSRKKTTTTFLKHSRRMIHTVRAENPRLEEDELRIDGNPQLVGFSGDIGKRFGEHDTDLRSNFLMGLVRAASSQLFEGKRKNTQMVIFLIGKTSHAGFAEVLFTRLVQGYVVNGTGFSHYPAGIQVPLGRRSVQQWRGYWEWIKDNTPFLANHRRETKRLTDLTHPSQAETTIGWAPYADSLPQRLKIANLNERDYRGVVGLS</sequence>
<dbReference type="EMBL" id="CAVMBE010000048">
    <property type="protein sequence ID" value="CAK4031458.1"/>
    <property type="molecule type" value="Genomic_DNA"/>
</dbReference>
<protein>
    <submittedName>
        <fullName evidence="1">Uncharacterized protein</fullName>
    </submittedName>
</protein>
<dbReference type="AlphaFoldDB" id="A0AAI8Z2Y4"/>
<accession>A0AAI8Z2Y4</accession>